<dbReference type="Proteomes" id="UP001164539">
    <property type="component" value="Chromosome 9"/>
</dbReference>
<reference evidence="1 2" key="1">
    <citation type="journal article" date="2023" name="Science">
        <title>Complex scaffold remodeling in plant triterpene biosynthesis.</title>
        <authorList>
            <person name="De La Pena R."/>
            <person name="Hodgson H."/>
            <person name="Liu J.C."/>
            <person name="Stephenson M.J."/>
            <person name="Martin A.C."/>
            <person name="Owen C."/>
            <person name="Harkess A."/>
            <person name="Leebens-Mack J."/>
            <person name="Jimenez L.E."/>
            <person name="Osbourn A."/>
            <person name="Sattely E.S."/>
        </authorList>
    </citation>
    <scope>NUCLEOTIDE SEQUENCE [LARGE SCALE GENOMIC DNA]</scope>
    <source>
        <strain evidence="2">cv. JPN11</strain>
        <tissue evidence="1">Leaf</tissue>
    </source>
</reference>
<accession>A0ACC1XHB8</accession>
<dbReference type="EMBL" id="CM051402">
    <property type="protein sequence ID" value="KAJ4710521.1"/>
    <property type="molecule type" value="Genomic_DNA"/>
</dbReference>
<evidence type="ECO:0000313" key="1">
    <source>
        <dbReference type="EMBL" id="KAJ4710521.1"/>
    </source>
</evidence>
<sequence length="263" mass="29736">MAGRNHIPRHSDGVRGFHDGHSVLNRGPASMPLHSAALEEELEIQHREIHRIISENRHVIDDNTHLQMELTAAKDEIHRLGQIIPKLRADKEAQVRELIDRGLKLEAELRASEPLRAEVVKLRADVQKLNSSKQELTAQVKGLTKDINLMQAENKQLTAMRADIEGMRNELAEARRAFEFEKKANEEQVVQKQVMEKNLISVAREIEKLRAELLNAERRARGLGSSAYGMLNGRSDVRYSGGAFDNGYSGAWGHYDKHGPPQR</sequence>
<keyword evidence="2" id="KW-1185">Reference proteome</keyword>
<protein>
    <submittedName>
        <fullName evidence="1">Protein FLX-like 3</fullName>
    </submittedName>
</protein>
<comment type="caution">
    <text evidence="1">The sequence shown here is derived from an EMBL/GenBank/DDBJ whole genome shotgun (WGS) entry which is preliminary data.</text>
</comment>
<proteinExistence type="predicted"/>
<organism evidence="1 2">
    <name type="scientific">Melia azedarach</name>
    <name type="common">Chinaberry tree</name>
    <dbReference type="NCBI Taxonomy" id="155640"/>
    <lineage>
        <taxon>Eukaryota</taxon>
        <taxon>Viridiplantae</taxon>
        <taxon>Streptophyta</taxon>
        <taxon>Embryophyta</taxon>
        <taxon>Tracheophyta</taxon>
        <taxon>Spermatophyta</taxon>
        <taxon>Magnoliopsida</taxon>
        <taxon>eudicotyledons</taxon>
        <taxon>Gunneridae</taxon>
        <taxon>Pentapetalae</taxon>
        <taxon>rosids</taxon>
        <taxon>malvids</taxon>
        <taxon>Sapindales</taxon>
        <taxon>Meliaceae</taxon>
        <taxon>Melia</taxon>
    </lineage>
</organism>
<gene>
    <name evidence="1" type="ORF">OWV82_016694</name>
</gene>
<evidence type="ECO:0000313" key="2">
    <source>
        <dbReference type="Proteomes" id="UP001164539"/>
    </source>
</evidence>
<name>A0ACC1XHB8_MELAZ</name>